<dbReference type="PANTHER" id="PTHR38222">
    <property type="entry name" value="TFIIS N-TERMINAL DOMAIN-CONTAINING PROTEIN"/>
    <property type="match status" value="1"/>
</dbReference>
<feature type="compositionally biased region" description="Polar residues" evidence="1">
    <location>
        <begin position="10"/>
        <end position="45"/>
    </location>
</feature>
<organism evidence="2">
    <name type="scientific">Tanacetum cinerariifolium</name>
    <name type="common">Dalmatian daisy</name>
    <name type="synonym">Chrysanthemum cinerariifolium</name>
    <dbReference type="NCBI Taxonomy" id="118510"/>
    <lineage>
        <taxon>Eukaryota</taxon>
        <taxon>Viridiplantae</taxon>
        <taxon>Streptophyta</taxon>
        <taxon>Embryophyta</taxon>
        <taxon>Tracheophyta</taxon>
        <taxon>Spermatophyta</taxon>
        <taxon>Magnoliopsida</taxon>
        <taxon>eudicotyledons</taxon>
        <taxon>Gunneridae</taxon>
        <taxon>Pentapetalae</taxon>
        <taxon>asterids</taxon>
        <taxon>campanulids</taxon>
        <taxon>Asterales</taxon>
        <taxon>Asteraceae</taxon>
        <taxon>Asteroideae</taxon>
        <taxon>Anthemideae</taxon>
        <taxon>Anthemidinae</taxon>
        <taxon>Tanacetum</taxon>
    </lineage>
</organism>
<comment type="caution">
    <text evidence="2">The sequence shown here is derived from an EMBL/GenBank/DDBJ whole genome shotgun (WGS) entry which is preliminary data.</text>
</comment>
<accession>A0A699H9Z3</accession>
<name>A0A699H9Z3_TANCI</name>
<dbReference type="PANTHER" id="PTHR38222:SF1">
    <property type="entry name" value="TFIIS N-TERMINAL DOMAIN-CONTAINING PROTEIN"/>
    <property type="match status" value="1"/>
</dbReference>
<evidence type="ECO:0000313" key="2">
    <source>
        <dbReference type="EMBL" id="GEX69796.1"/>
    </source>
</evidence>
<dbReference type="AlphaFoldDB" id="A0A699H9Z3"/>
<proteinExistence type="predicted"/>
<dbReference type="EMBL" id="BKCJ010124294">
    <property type="protein sequence ID" value="GEX69796.1"/>
    <property type="molecule type" value="Genomic_DNA"/>
</dbReference>
<evidence type="ECO:0000256" key="1">
    <source>
        <dbReference type="SAM" id="MobiDB-lite"/>
    </source>
</evidence>
<reference evidence="2" key="1">
    <citation type="journal article" date="2019" name="Sci. Rep.">
        <title>Draft genome of Tanacetum cinerariifolium, the natural source of mosquito coil.</title>
        <authorList>
            <person name="Yamashiro T."/>
            <person name="Shiraishi A."/>
            <person name="Satake H."/>
            <person name="Nakayama K."/>
        </authorList>
    </citation>
    <scope>NUCLEOTIDE SEQUENCE</scope>
</reference>
<sequence>MSGLIDMWTSEANKLRNNNKGQGKGQDQTRGSDSLSPSEPQSANKVASPALLKRANSPWSVVTSYSEASVSMLVEYFSP</sequence>
<gene>
    <name evidence="2" type="ORF">Tci_341771</name>
</gene>
<protein>
    <submittedName>
        <fullName evidence="2">Uncharacterized protein</fullName>
    </submittedName>
</protein>
<feature type="region of interest" description="Disordered" evidence="1">
    <location>
        <begin position="1"/>
        <end position="49"/>
    </location>
</feature>